<evidence type="ECO:0000313" key="2">
    <source>
        <dbReference type="Proteomes" id="UP000887572"/>
    </source>
</evidence>
<evidence type="ECO:0000313" key="3">
    <source>
        <dbReference type="WBParaSite" id="Gr19_v10_g8296.t1"/>
    </source>
</evidence>
<dbReference type="AlphaFoldDB" id="A0A914IB88"/>
<keyword evidence="2" id="KW-1185">Reference proteome</keyword>
<reference evidence="3" key="1">
    <citation type="submission" date="2022-11" db="UniProtKB">
        <authorList>
            <consortium name="WormBaseParasite"/>
        </authorList>
    </citation>
    <scope>IDENTIFICATION</scope>
</reference>
<organism evidence="2 3">
    <name type="scientific">Globodera rostochiensis</name>
    <name type="common">Golden nematode worm</name>
    <name type="synonym">Heterodera rostochiensis</name>
    <dbReference type="NCBI Taxonomy" id="31243"/>
    <lineage>
        <taxon>Eukaryota</taxon>
        <taxon>Metazoa</taxon>
        <taxon>Ecdysozoa</taxon>
        <taxon>Nematoda</taxon>
        <taxon>Chromadorea</taxon>
        <taxon>Rhabditida</taxon>
        <taxon>Tylenchina</taxon>
        <taxon>Tylenchomorpha</taxon>
        <taxon>Tylenchoidea</taxon>
        <taxon>Heteroderidae</taxon>
        <taxon>Heteroderinae</taxon>
        <taxon>Globodera</taxon>
    </lineage>
</organism>
<dbReference type="Proteomes" id="UP000887572">
    <property type="component" value="Unplaced"/>
</dbReference>
<proteinExistence type="predicted"/>
<name>A0A914IB88_GLORO</name>
<evidence type="ECO:0000256" key="1">
    <source>
        <dbReference type="SAM" id="SignalP"/>
    </source>
</evidence>
<sequence>MKLLQFVVVVLVVFPIFGCNDFPKEQQKNNRNNQTPEIGFLKISKRRAQMRRNYFSLKWMVKYAANCPKIQTARKFAFPI</sequence>
<feature type="chain" id="PRO_5036927824" evidence="1">
    <location>
        <begin position="19"/>
        <end position="80"/>
    </location>
</feature>
<protein>
    <submittedName>
        <fullName evidence="3">Uncharacterized protein</fullName>
    </submittedName>
</protein>
<keyword evidence="1" id="KW-0732">Signal</keyword>
<dbReference type="WBParaSite" id="Gr19_v10_g8296.t1">
    <property type="protein sequence ID" value="Gr19_v10_g8296.t1"/>
    <property type="gene ID" value="Gr19_v10_g8296"/>
</dbReference>
<accession>A0A914IB88</accession>
<feature type="signal peptide" evidence="1">
    <location>
        <begin position="1"/>
        <end position="18"/>
    </location>
</feature>